<dbReference type="Gene3D" id="3.40.350.10">
    <property type="entry name" value="Creatinase/prolidase N-terminal domain"/>
    <property type="match status" value="2"/>
</dbReference>
<dbReference type="EMBL" id="UPXZ01000003">
    <property type="protein sequence ID" value="VBB43085.1"/>
    <property type="molecule type" value="Genomic_DNA"/>
</dbReference>
<gene>
    <name evidence="7" type="ORF">TRIP_D110014</name>
</gene>
<organism evidence="7">
    <name type="scientific">uncultured Paludibacter sp</name>
    <dbReference type="NCBI Taxonomy" id="497635"/>
    <lineage>
        <taxon>Bacteria</taxon>
        <taxon>Pseudomonadati</taxon>
        <taxon>Bacteroidota</taxon>
        <taxon>Bacteroidia</taxon>
        <taxon>Bacteroidales</taxon>
        <taxon>Paludibacteraceae</taxon>
        <taxon>Paludibacter</taxon>
        <taxon>environmental samples</taxon>
    </lineage>
</organism>
<reference evidence="7" key="1">
    <citation type="submission" date="2018-07" db="EMBL/GenBank/DDBJ databases">
        <authorList>
            <consortium name="Genoscope - CEA"/>
            <person name="William W."/>
        </authorList>
    </citation>
    <scope>NUCLEOTIDE SEQUENCE</scope>
    <source>
        <strain evidence="7">IK1</strain>
    </source>
</reference>
<dbReference type="SUPFAM" id="SSF53092">
    <property type="entry name" value="Creatinase/prolidase N-terminal domain"/>
    <property type="match status" value="1"/>
</dbReference>
<dbReference type="GO" id="GO:0070006">
    <property type="term" value="F:metalloaminopeptidase activity"/>
    <property type="evidence" value="ECO:0007669"/>
    <property type="project" value="InterPro"/>
</dbReference>
<dbReference type="InterPro" id="IPR032416">
    <property type="entry name" value="Peptidase_M24_C"/>
</dbReference>
<evidence type="ECO:0000256" key="3">
    <source>
        <dbReference type="ARBA" id="ARBA00022801"/>
    </source>
</evidence>
<dbReference type="SUPFAM" id="SSF55920">
    <property type="entry name" value="Creatinase/aminopeptidase"/>
    <property type="match status" value="1"/>
</dbReference>
<dbReference type="Pfam" id="PF01321">
    <property type="entry name" value="Creatinase_N"/>
    <property type="match status" value="1"/>
</dbReference>
<dbReference type="GO" id="GO:0046872">
    <property type="term" value="F:metal ion binding"/>
    <property type="evidence" value="ECO:0007669"/>
    <property type="project" value="UniProtKB-KW"/>
</dbReference>
<evidence type="ECO:0000313" key="7">
    <source>
        <dbReference type="EMBL" id="VBB43085.1"/>
    </source>
</evidence>
<dbReference type="CDD" id="cd01085">
    <property type="entry name" value="APP"/>
    <property type="match status" value="1"/>
</dbReference>
<evidence type="ECO:0000256" key="2">
    <source>
        <dbReference type="ARBA" id="ARBA00022723"/>
    </source>
</evidence>
<evidence type="ECO:0000259" key="6">
    <source>
        <dbReference type="Pfam" id="PF16188"/>
    </source>
</evidence>
<dbReference type="Pfam" id="PF00557">
    <property type="entry name" value="Peptidase_M24"/>
    <property type="match status" value="1"/>
</dbReference>
<dbReference type="InterPro" id="IPR000994">
    <property type="entry name" value="Pept_M24"/>
</dbReference>
<dbReference type="Gene3D" id="3.90.230.10">
    <property type="entry name" value="Creatinase/methionine aminopeptidase superfamily"/>
    <property type="match status" value="1"/>
</dbReference>
<dbReference type="InterPro" id="IPR050422">
    <property type="entry name" value="X-Pro_aminopeptidase_P"/>
</dbReference>
<dbReference type="Pfam" id="PF16188">
    <property type="entry name" value="Peptidase_M24_C"/>
    <property type="match status" value="1"/>
</dbReference>
<protein>
    <submittedName>
        <fullName evidence="7">Peptidase M24</fullName>
    </submittedName>
</protein>
<dbReference type="PANTHER" id="PTHR43763">
    <property type="entry name" value="XAA-PRO AMINOPEPTIDASE 1"/>
    <property type="match status" value="1"/>
</dbReference>
<dbReference type="FunFam" id="3.40.350.10:FF:000003">
    <property type="entry name" value="Xaa-pro aminopeptidase P"/>
    <property type="match status" value="1"/>
</dbReference>
<dbReference type="InterPro" id="IPR000587">
    <property type="entry name" value="Creatinase_N"/>
</dbReference>
<keyword evidence="2" id="KW-0479">Metal-binding</keyword>
<evidence type="ECO:0000256" key="1">
    <source>
        <dbReference type="ARBA" id="ARBA00008766"/>
    </source>
</evidence>
<evidence type="ECO:0000259" key="5">
    <source>
        <dbReference type="Pfam" id="PF01321"/>
    </source>
</evidence>
<feature type="domain" description="Peptidase M24 C-terminal" evidence="6">
    <location>
        <begin position="532"/>
        <end position="592"/>
    </location>
</feature>
<dbReference type="FunFam" id="3.90.230.10:FF:000009">
    <property type="entry name" value="xaa-Pro aminopeptidase 2"/>
    <property type="match status" value="1"/>
</dbReference>
<accession>A0A653A520</accession>
<feature type="domain" description="Peptidase M24" evidence="4">
    <location>
        <begin position="311"/>
        <end position="522"/>
    </location>
</feature>
<dbReference type="InterPro" id="IPR036005">
    <property type="entry name" value="Creatinase/aminopeptidase-like"/>
</dbReference>
<comment type="similarity">
    <text evidence="1">Belongs to the peptidase M24B family.</text>
</comment>
<dbReference type="GO" id="GO:0005737">
    <property type="term" value="C:cytoplasm"/>
    <property type="evidence" value="ECO:0007669"/>
    <property type="project" value="UniProtKB-ARBA"/>
</dbReference>
<dbReference type="PANTHER" id="PTHR43763:SF6">
    <property type="entry name" value="XAA-PRO AMINOPEPTIDASE 1"/>
    <property type="match status" value="1"/>
</dbReference>
<dbReference type="Pfam" id="PF16189">
    <property type="entry name" value="Creatinase_N_2"/>
    <property type="match status" value="1"/>
</dbReference>
<dbReference type="InterPro" id="IPR033740">
    <property type="entry name" value="Pept_M24B"/>
</dbReference>
<sequence>MSEIKNRLAELRKVMKDSGIAACIIPGTDPHASEYIADYWKERQWISGFDGSAGTVALTLDKAGLWTDSRYFLQGAEQLKDTTIELMKQGLPETLEIIPWLASELKAGDKVAVNAQMFSVNAYASMKNELKSAGIELVSMDLIDKVWKNRPSLPLNPFFVFDKKYTGKSVGEKLEMVRAEMNKLRADVFVLSALDDIAWLFNIRGNDVNYNPVTIAYALVNENSTTLFIAPEKMTEKTSAYLKENDVKVEDYTKIYDALKEIPKAKTVLIDGGKLNQSLFEAIPAQCEKRNTMSPVFKLKSIKNSVEMNGVRKAMIKDGVALTRFFMWFEKNLKKGKLTEISITEKLREFRAEQNGFKGESFSTIAGYAAHGAIVHYSATPESDVEIKEEGILLLDSGGQYLDGTTDITRTVALGKPTKKQKTDYTMVLKGHIQLGMAKFPAGTRGSQLDILARKAMWDKAINYGHGTGHGVGHFLNVHEGPQNIRMDENPMTLQPGMMLSNEPGLYRTGEYGIRIENLVQVIPAEKTEFGQFLKFETLTLCYIDTKLVDKKMLTDKEREWLNVYHLNVCKKLAPHLTKKECKWLSKKTDAI</sequence>
<dbReference type="AlphaFoldDB" id="A0A653A520"/>
<keyword evidence="3" id="KW-0378">Hydrolase</keyword>
<name>A0A653A520_9BACT</name>
<dbReference type="InterPro" id="IPR029149">
    <property type="entry name" value="Creatin/AminoP/Spt16_N"/>
</dbReference>
<evidence type="ECO:0000259" key="4">
    <source>
        <dbReference type="Pfam" id="PF00557"/>
    </source>
</evidence>
<proteinExistence type="inferred from homology"/>
<feature type="domain" description="Creatinase N-terminal" evidence="5">
    <location>
        <begin position="7"/>
        <end position="141"/>
    </location>
</feature>